<evidence type="ECO:0000313" key="4">
    <source>
        <dbReference type="EMBL" id="MTD96307.1"/>
    </source>
</evidence>
<accession>A0A6I3KRN4</accession>
<keyword evidence="2" id="KW-0378">Hydrolase</keyword>
<evidence type="ECO:0000313" key="5">
    <source>
        <dbReference type="Proteomes" id="UP000440694"/>
    </source>
</evidence>
<feature type="active site" description="Proton acceptor" evidence="2">
    <location>
        <position position="288"/>
    </location>
</feature>
<gene>
    <name evidence="4" type="ORF">GIW81_18360</name>
</gene>
<evidence type="ECO:0000256" key="2">
    <source>
        <dbReference type="PROSITE-ProRule" id="PRU01161"/>
    </source>
</evidence>
<dbReference type="Pfam" id="PF01734">
    <property type="entry name" value="Patatin"/>
    <property type="match status" value="1"/>
</dbReference>
<dbReference type="Proteomes" id="UP000440694">
    <property type="component" value="Unassembled WGS sequence"/>
</dbReference>
<reference evidence="4 5" key="1">
    <citation type="submission" date="2019-11" db="EMBL/GenBank/DDBJ databases">
        <title>Identification of a novel strain.</title>
        <authorList>
            <person name="Xu Q."/>
            <person name="Wang G."/>
        </authorList>
    </citation>
    <scope>NUCLEOTIDE SEQUENCE [LARGE SCALE GENOMIC DNA]</scope>
    <source>
        <strain evidence="5">xq</strain>
    </source>
</reference>
<dbReference type="EMBL" id="WMBQ01000003">
    <property type="protein sequence ID" value="MTD96307.1"/>
    <property type="molecule type" value="Genomic_DNA"/>
</dbReference>
<dbReference type="PROSITE" id="PS51635">
    <property type="entry name" value="PNPLA"/>
    <property type="match status" value="1"/>
</dbReference>
<comment type="caution">
    <text evidence="2">Lacks conserved residue(s) required for the propagation of feature annotation.</text>
</comment>
<dbReference type="InterPro" id="IPR016035">
    <property type="entry name" value="Acyl_Trfase/lysoPLipase"/>
</dbReference>
<protein>
    <submittedName>
        <fullName evidence="4">Patatin family protein</fullName>
    </submittedName>
</protein>
<keyword evidence="1 2" id="KW-0443">Lipid metabolism</keyword>
<keyword evidence="5" id="KW-1185">Reference proteome</keyword>
<name>A0A6I3KRN4_9HYPH</name>
<dbReference type="Gene3D" id="3.40.1090.10">
    <property type="entry name" value="Cytosolic phospholipase A2 catalytic domain"/>
    <property type="match status" value="1"/>
</dbReference>
<feature type="short sequence motif" description="GXSXG" evidence="2">
    <location>
        <begin position="142"/>
        <end position="146"/>
    </location>
</feature>
<dbReference type="GO" id="GO:0016042">
    <property type="term" value="P:lipid catabolic process"/>
    <property type="evidence" value="ECO:0007669"/>
    <property type="project" value="UniProtKB-UniRule"/>
</dbReference>
<dbReference type="AlphaFoldDB" id="A0A6I3KRN4"/>
<sequence length="424" mass="45840">MHQMQSSHFTRGCGLANCSPAHLSLARAYEPVRLSCAAAILVAAQLLLVGCATDRYSAVPSALAGDLTFAQVENARFAGEDVASMRIELERAFARRRSQAQSAAPVTLLALSSGQEDGAFGAGLLVGWSEHGGRPAFQIVTGTSTGALAAPFAFLGPEFDWALEAMYTKTGADDVVDARYLVAAVNNDALMDTEPLARTIAKYLTPGVLQRIAAEYQKGRLLLISTTNLDSGKLVIWNIGAIAASENPQRLELVRKIVLASAAIPGLFPPVMIDATLKDGRHQEMHVDGGTVSQMFLYPPSLDMAAIIKAFAKRKERPAAYIVRNGRVSPQPEEVERGTLQIAGRAITTMIASNAVGELYRIYTTTQRDHIDFKLALIEDDFAEPYKLRFDHGYMTKLFAYGRAKGIAGYAWQTVPPGYARSSQ</sequence>
<evidence type="ECO:0000256" key="1">
    <source>
        <dbReference type="ARBA" id="ARBA00023098"/>
    </source>
</evidence>
<comment type="caution">
    <text evidence="4">The sequence shown here is derived from an EMBL/GenBank/DDBJ whole genome shotgun (WGS) entry which is preliminary data.</text>
</comment>
<organism evidence="4 5">
    <name type="scientific">Hyphomicrobium album</name>
    <dbReference type="NCBI Taxonomy" id="2665159"/>
    <lineage>
        <taxon>Bacteria</taxon>
        <taxon>Pseudomonadati</taxon>
        <taxon>Pseudomonadota</taxon>
        <taxon>Alphaproteobacteria</taxon>
        <taxon>Hyphomicrobiales</taxon>
        <taxon>Hyphomicrobiaceae</taxon>
        <taxon>Hyphomicrobium</taxon>
    </lineage>
</organism>
<feature type="active site" description="Nucleophile" evidence="2">
    <location>
        <position position="144"/>
    </location>
</feature>
<dbReference type="InterPro" id="IPR002641">
    <property type="entry name" value="PNPLA_dom"/>
</dbReference>
<feature type="short sequence motif" description="DGA/G" evidence="2">
    <location>
        <begin position="288"/>
        <end position="290"/>
    </location>
</feature>
<dbReference type="GO" id="GO:0016787">
    <property type="term" value="F:hydrolase activity"/>
    <property type="evidence" value="ECO:0007669"/>
    <property type="project" value="UniProtKB-UniRule"/>
</dbReference>
<keyword evidence="2" id="KW-0442">Lipid degradation</keyword>
<feature type="domain" description="PNPLA" evidence="3">
    <location>
        <begin position="109"/>
        <end position="301"/>
    </location>
</feature>
<proteinExistence type="predicted"/>
<dbReference type="SUPFAM" id="SSF52151">
    <property type="entry name" value="FabD/lysophospholipase-like"/>
    <property type="match status" value="1"/>
</dbReference>
<evidence type="ECO:0000259" key="3">
    <source>
        <dbReference type="PROSITE" id="PS51635"/>
    </source>
</evidence>